<organism evidence="1">
    <name type="scientific">Anguilla anguilla</name>
    <name type="common">European freshwater eel</name>
    <name type="synonym">Muraena anguilla</name>
    <dbReference type="NCBI Taxonomy" id="7936"/>
    <lineage>
        <taxon>Eukaryota</taxon>
        <taxon>Metazoa</taxon>
        <taxon>Chordata</taxon>
        <taxon>Craniata</taxon>
        <taxon>Vertebrata</taxon>
        <taxon>Euteleostomi</taxon>
        <taxon>Actinopterygii</taxon>
        <taxon>Neopterygii</taxon>
        <taxon>Teleostei</taxon>
        <taxon>Anguilliformes</taxon>
        <taxon>Anguillidae</taxon>
        <taxon>Anguilla</taxon>
    </lineage>
</organism>
<evidence type="ECO:0000313" key="1">
    <source>
        <dbReference type="EMBL" id="JAH16589.1"/>
    </source>
</evidence>
<reference evidence="1" key="1">
    <citation type="submission" date="2014-11" db="EMBL/GenBank/DDBJ databases">
        <authorList>
            <person name="Amaro Gonzalez C."/>
        </authorList>
    </citation>
    <scope>NUCLEOTIDE SEQUENCE</scope>
</reference>
<reference evidence="1" key="2">
    <citation type="journal article" date="2015" name="Fish Shellfish Immunol.">
        <title>Early steps in the European eel (Anguilla anguilla)-Vibrio vulnificus interaction in the gills: Role of the RtxA13 toxin.</title>
        <authorList>
            <person name="Callol A."/>
            <person name="Pajuelo D."/>
            <person name="Ebbesson L."/>
            <person name="Teles M."/>
            <person name="MacKenzie S."/>
            <person name="Amaro C."/>
        </authorList>
    </citation>
    <scope>NUCLEOTIDE SEQUENCE</scope>
</reference>
<accession>A0A0E9QIH3</accession>
<dbReference type="EMBL" id="GBXM01091988">
    <property type="protein sequence ID" value="JAH16589.1"/>
    <property type="molecule type" value="Transcribed_RNA"/>
</dbReference>
<name>A0A0E9QIH3_ANGAN</name>
<sequence>MLNVPVHTGSKLKVSEPFFMLYTTTVCDFQMGTWWSWRSDAHVPVPF</sequence>
<protein>
    <submittedName>
        <fullName evidence="1">Uncharacterized protein</fullName>
    </submittedName>
</protein>
<dbReference type="AlphaFoldDB" id="A0A0E9QIH3"/>
<proteinExistence type="predicted"/>